<evidence type="ECO:0000313" key="1">
    <source>
        <dbReference type="EMBL" id="BAN64693.1"/>
    </source>
</evidence>
<sequence>MRPCRTRANYAVHALVPAVTTVHVYNRNMHYTLLNILYELHDCIPVPKYQLSAAMSASGLYVNGLFA</sequence>
<name>S6B081_BABBO</name>
<proteinExistence type="evidence at transcript level"/>
<dbReference type="AlphaFoldDB" id="S6B081"/>
<reference evidence="1" key="1">
    <citation type="journal article" date="2014" name="BMC Genomics">
        <title>The Babesia bovis gene and promoter model: an update from full-length EST analysis.</title>
        <authorList>
            <person name="Yamagishi J."/>
            <person name="Wakaguri H."/>
            <person name="Yokoyama N."/>
            <person name="Yamashita R."/>
            <person name="Suzuki Y."/>
            <person name="Xuan X."/>
            <person name="Igarashi I."/>
        </authorList>
    </citation>
    <scope>NUCLEOTIDE SEQUENCE</scope>
    <source>
        <strain evidence="1">Texas</strain>
    </source>
</reference>
<accession>S6B081</accession>
<protein>
    <submittedName>
        <fullName evidence="1">Uncharacterized protein</fullName>
    </submittedName>
</protein>
<dbReference type="EMBL" id="AK440899">
    <property type="protein sequence ID" value="BAN64693.1"/>
    <property type="molecule type" value="mRNA"/>
</dbReference>
<organism evidence="1">
    <name type="scientific">Babesia bovis</name>
    <dbReference type="NCBI Taxonomy" id="5865"/>
    <lineage>
        <taxon>Eukaryota</taxon>
        <taxon>Sar</taxon>
        <taxon>Alveolata</taxon>
        <taxon>Apicomplexa</taxon>
        <taxon>Aconoidasida</taxon>
        <taxon>Piroplasmida</taxon>
        <taxon>Babesiidae</taxon>
        <taxon>Babesia</taxon>
    </lineage>
</organism>